<feature type="compositionally biased region" description="Low complexity" evidence="6">
    <location>
        <begin position="232"/>
        <end position="243"/>
    </location>
</feature>
<keyword evidence="4" id="KW-0862">Zinc</keyword>
<dbReference type="GO" id="GO:0000981">
    <property type="term" value="F:DNA-binding transcription factor activity, RNA polymerase II-specific"/>
    <property type="evidence" value="ECO:0007669"/>
    <property type="project" value="TreeGrafter"/>
</dbReference>
<evidence type="ECO:0000256" key="6">
    <source>
        <dbReference type="SAM" id="MobiDB-lite"/>
    </source>
</evidence>
<keyword evidence="3 5" id="KW-0863">Zinc-finger</keyword>
<evidence type="ECO:0000313" key="8">
    <source>
        <dbReference type="EMBL" id="KAF7301664.1"/>
    </source>
</evidence>
<keyword evidence="1" id="KW-0479">Metal-binding</keyword>
<feature type="region of interest" description="Disordered" evidence="6">
    <location>
        <begin position="19"/>
        <end position="58"/>
    </location>
</feature>
<feature type="compositionally biased region" description="Polar residues" evidence="6">
    <location>
        <begin position="21"/>
        <end position="39"/>
    </location>
</feature>
<evidence type="ECO:0000256" key="1">
    <source>
        <dbReference type="ARBA" id="ARBA00022723"/>
    </source>
</evidence>
<evidence type="ECO:0000259" key="7">
    <source>
        <dbReference type="PROSITE" id="PS50157"/>
    </source>
</evidence>
<dbReference type="PROSITE" id="PS00028">
    <property type="entry name" value="ZINC_FINGER_C2H2_1"/>
    <property type="match status" value="2"/>
</dbReference>
<feature type="compositionally biased region" description="Low complexity" evidence="6">
    <location>
        <begin position="174"/>
        <end position="186"/>
    </location>
</feature>
<dbReference type="InterPro" id="IPR036236">
    <property type="entry name" value="Znf_C2H2_sf"/>
</dbReference>
<dbReference type="InterPro" id="IPR013087">
    <property type="entry name" value="Znf_C2H2_type"/>
</dbReference>
<proteinExistence type="predicted"/>
<dbReference type="GeneID" id="59346536"/>
<keyword evidence="9" id="KW-1185">Reference proteome</keyword>
<feature type="compositionally biased region" description="Polar residues" evidence="6">
    <location>
        <begin position="194"/>
        <end position="211"/>
    </location>
</feature>
<keyword evidence="2" id="KW-0677">Repeat</keyword>
<dbReference type="Gene3D" id="3.30.160.60">
    <property type="entry name" value="Classic Zinc Finger"/>
    <property type="match status" value="1"/>
</dbReference>
<dbReference type="AlphaFoldDB" id="A0A8H6W142"/>
<dbReference type="PROSITE" id="PS50157">
    <property type="entry name" value="ZINC_FINGER_C2H2_2"/>
    <property type="match status" value="1"/>
</dbReference>
<comment type="caution">
    <text evidence="8">The sequence shown here is derived from an EMBL/GenBank/DDBJ whole genome shotgun (WGS) entry which is preliminary data.</text>
</comment>
<feature type="compositionally biased region" description="Basic and acidic residues" evidence="6">
    <location>
        <begin position="94"/>
        <end position="107"/>
    </location>
</feature>
<gene>
    <name evidence="8" type="ORF">MIND_00731900</name>
</gene>
<sequence length="374" mass="41414">MDTYDGLNGLRHGFCSRAVSPATSKSNHPRQSLLDTNSITEDDSRSVPQTETGSISSPSWSYSLKFPPIPRFSTDLAPCAVYMWPDFRASFEMRDNPQRSPQQERIDSASLPGTRATIPRLRALTRRIEALSISPLTRLLNPLDSDSLLDTVSPSSPSAYDSDLPPRQGTYTHSPIMPSSPSQSPPAVFLATPPASSSQHSELPRSKTTGDISEPHSAATQLSSPMPTVVCAPSARPSNSSSNLNGKESREEFIKKLDALMDKDLYNSKIFRCAQMSVKDCSKQCGYWGSIQLVRRHIASVHLGVKDFECEFCGKRFFQKTAMQTHHNKHTGEKPHKCRDQGCSLEFKDPARLHKHRVKDHKLSNISGPLLDAH</sequence>
<dbReference type="GO" id="GO:0000978">
    <property type="term" value="F:RNA polymerase II cis-regulatory region sequence-specific DNA binding"/>
    <property type="evidence" value="ECO:0007669"/>
    <property type="project" value="TreeGrafter"/>
</dbReference>
<dbReference type="PANTHER" id="PTHR19818">
    <property type="entry name" value="ZINC FINGER PROTEIN ZIC AND GLI"/>
    <property type="match status" value="1"/>
</dbReference>
<dbReference type="Proteomes" id="UP000636479">
    <property type="component" value="Unassembled WGS sequence"/>
</dbReference>
<dbReference type="SUPFAM" id="SSF57667">
    <property type="entry name" value="beta-beta-alpha zinc fingers"/>
    <property type="match status" value="1"/>
</dbReference>
<dbReference type="RefSeq" id="XP_037219664.1">
    <property type="nucleotide sequence ID" value="XM_037364020.1"/>
</dbReference>
<feature type="region of interest" description="Disordered" evidence="6">
    <location>
        <begin position="94"/>
        <end position="114"/>
    </location>
</feature>
<dbReference type="GO" id="GO:0045944">
    <property type="term" value="P:positive regulation of transcription by RNA polymerase II"/>
    <property type="evidence" value="ECO:0007669"/>
    <property type="project" value="UniProtKB-ARBA"/>
</dbReference>
<accession>A0A8H6W142</accession>
<evidence type="ECO:0000256" key="4">
    <source>
        <dbReference type="ARBA" id="ARBA00022833"/>
    </source>
</evidence>
<feature type="region of interest" description="Disordered" evidence="6">
    <location>
        <begin position="151"/>
        <end position="248"/>
    </location>
</feature>
<feature type="domain" description="C2H2-type" evidence="7">
    <location>
        <begin position="308"/>
        <end position="335"/>
    </location>
</feature>
<dbReference type="InterPro" id="IPR050329">
    <property type="entry name" value="GLI_C2H2-zinc-finger"/>
</dbReference>
<name>A0A8H6W142_9AGAR</name>
<dbReference type="GO" id="GO:0008270">
    <property type="term" value="F:zinc ion binding"/>
    <property type="evidence" value="ECO:0007669"/>
    <property type="project" value="UniProtKB-KW"/>
</dbReference>
<organism evidence="8 9">
    <name type="scientific">Mycena indigotica</name>
    <dbReference type="NCBI Taxonomy" id="2126181"/>
    <lineage>
        <taxon>Eukaryota</taxon>
        <taxon>Fungi</taxon>
        <taxon>Dikarya</taxon>
        <taxon>Basidiomycota</taxon>
        <taxon>Agaricomycotina</taxon>
        <taxon>Agaricomycetes</taxon>
        <taxon>Agaricomycetidae</taxon>
        <taxon>Agaricales</taxon>
        <taxon>Marasmiineae</taxon>
        <taxon>Mycenaceae</taxon>
        <taxon>Mycena</taxon>
    </lineage>
</organism>
<evidence type="ECO:0000313" key="9">
    <source>
        <dbReference type="Proteomes" id="UP000636479"/>
    </source>
</evidence>
<reference evidence="8" key="1">
    <citation type="submission" date="2020-05" db="EMBL/GenBank/DDBJ databases">
        <title>Mycena genomes resolve the evolution of fungal bioluminescence.</title>
        <authorList>
            <person name="Tsai I.J."/>
        </authorList>
    </citation>
    <scope>NUCLEOTIDE SEQUENCE</scope>
    <source>
        <strain evidence="8">171206Taipei</strain>
    </source>
</reference>
<dbReference type="EMBL" id="JACAZF010000006">
    <property type="protein sequence ID" value="KAF7301664.1"/>
    <property type="molecule type" value="Genomic_DNA"/>
</dbReference>
<evidence type="ECO:0000256" key="3">
    <source>
        <dbReference type="ARBA" id="ARBA00022771"/>
    </source>
</evidence>
<evidence type="ECO:0000256" key="5">
    <source>
        <dbReference type="PROSITE-ProRule" id="PRU00042"/>
    </source>
</evidence>
<dbReference type="PANTHER" id="PTHR19818:SF139">
    <property type="entry name" value="PAIR-RULE PROTEIN ODD-PAIRED"/>
    <property type="match status" value="1"/>
</dbReference>
<dbReference type="OrthoDB" id="654211at2759"/>
<protein>
    <submittedName>
        <fullName evidence="8">C2H2-type domain-containing protein</fullName>
    </submittedName>
</protein>
<feature type="compositionally biased region" description="Polar residues" evidence="6">
    <location>
        <begin position="46"/>
        <end position="58"/>
    </location>
</feature>
<dbReference type="GO" id="GO:0005634">
    <property type="term" value="C:nucleus"/>
    <property type="evidence" value="ECO:0007669"/>
    <property type="project" value="UniProtKB-ARBA"/>
</dbReference>
<dbReference type="SMART" id="SM00355">
    <property type="entry name" value="ZnF_C2H2"/>
    <property type="match status" value="3"/>
</dbReference>
<evidence type="ECO:0000256" key="2">
    <source>
        <dbReference type="ARBA" id="ARBA00022737"/>
    </source>
</evidence>